<evidence type="ECO:0000313" key="1">
    <source>
        <dbReference type="EMBL" id="AUB43262.1"/>
    </source>
</evidence>
<name>A0A2K8T6E4_9NOSO</name>
<dbReference type="AlphaFoldDB" id="A0A2K8T6E4"/>
<geneLocation type="plasmid" evidence="2">
    <name>pnfsy04</name>
</geneLocation>
<evidence type="ECO:0000313" key="2">
    <source>
        <dbReference type="Proteomes" id="UP000232003"/>
    </source>
</evidence>
<gene>
    <name evidence="1" type="ORF">COO91_09435</name>
</gene>
<dbReference type="Proteomes" id="UP000232003">
    <property type="component" value="Plasmid pNFSY04"/>
</dbReference>
<keyword evidence="1" id="KW-0614">Plasmid</keyword>
<organism evidence="1 2">
    <name type="scientific">Nostoc flagelliforme CCNUN1</name>
    <dbReference type="NCBI Taxonomy" id="2038116"/>
    <lineage>
        <taxon>Bacteria</taxon>
        <taxon>Bacillati</taxon>
        <taxon>Cyanobacteriota</taxon>
        <taxon>Cyanophyceae</taxon>
        <taxon>Nostocales</taxon>
        <taxon>Nostocaceae</taxon>
        <taxon>Nostoc</taxon>
    </lineage>
</organism>
<reference evidence="1 2" key="1">
    <citation type="submission" date="2017-11" db="EMBL/GenBank/DDBJ databases">
        <title>Complete genome of a free-living desiccation-tolerant cyanobacterium and its photosynthetic adaptation to extreme terrestrial habitat.</title>
        <authorList>
            <person name="Shang J."/>
        </authorList>
    </citation>
    <scope>NUCLEOTIDE SEQUENCE [LARGE SCALE GENOMIC DNA]</scope>
    <source>
        <strain evidence="1 2">CCNUN1</strain>
        <plasmid evidence="2">pnfsy04</plasmid>
    </source>
</reference>
<dbReference type="EMBL" id="CP024789">
    <property type="protein sequence ID" value="AUB43262.1"/>
    <property type="molecule type" value="Genomic_DNA"/>
</dbReference>
<keyword evidence="2" id="KW-1185">Reference proteome</keyword>
<dbReference type="KEGG" id="nfl:COO91_09435"/>
<proteinExistence type="predicted"/>
<protein>
    <submittedName>
        <fullName evidence="1">Uncharacterized protein</fullName>
    </submittedName>
</protein>
<sequence length="127" mass="13823">MITLTLDGNFFSIDSNQGGTQGVPKAAQSFPNNRFTDGQGVWKCSQSGEFIATAFNFNFPAPQSTGPVTTGRADYRATFNPVSQTVEGTFEIRTFNLSANPLDNNVPVGEGEPFRFTFTGERVTVRN</sequence>
<accession>A0A2K8T6E4</accession>